<dbReference type="AlphaFoldDB" id="A0A917AT97"/>
<keyword evidence="2" id="KW-1185">Reference proteome</keyword>
<dbReference type="InterPro" id="IPR025439">
    <property type="entry name" value="Spore_coat_CotO"/>
</dbReference>
<reference evidence="1" key="2">
    <citation type="submission" date="2020-09" db="EMBL/GenBank/DDBJ databases">
        <authorList>
            <person name="Sun Q."/>
            <person name="Zhou Y."/>
        </authorList>
    </citation>
    <scope>NUCLEOTIDE SEQUENCE</scope>
    <source>
        <strain evidence="1">CGMCC 1.12698</strain>
    </source>
</reference>
<dbReference type="Pfam" id="PF14153">
    <property type="entry name" value="Spore_coat_CotO"/>
    <property type="match status" value="1"/>
</dbReference>
<dbReference type="EMBL" id="BMFK01000001">
    <property type="protein sequence ID" value="GGE71721.1"/>
    <property type="molecule type" value="Genomic_DNA"/>
</dbReference>
<accession>A0A917AT97</accession>
<reference evidence="1" key="1">
    <citation type="journal article" date="2014" name="Int. J. Syst. Evol. Microbiol.">
        <title>Complete genome sequence of Corynebacterium casei LMG S-19264T (=DSM 44701T), isolated from a smear-ripened cheese.</title>
        <authorList>
            <consortium name="US DOE Joint Genome Institute (JGI-PGF)"/>
            <person name="Walter F."/>
            <person name="Albersmeier A."/>
            <person name="Kalinowski J."/>
            <person name="Ruckert C."/>
        </authorList>
    </citation>
    <scope>NUCLEOTIDE SEQUENCE</scope>
    <source>
        <strain evidence="1">CGMCC 1.12698</strain>
    </source>
</reference>
<sequence>MNKKGNNRPLVYITEPAVQKVSRNMQQSFYSRPNKKVKQPTQETEVVQPIEDKQEVEQKHVEEQKQVVESKQHLFEEVTKRSIYEELEELQEDVPVQEQVIEQPTMKSVTEEVETKEVEEVEVAKTEDAEVEDEEVIARKAFKDMTMEEKVLFILARPHYIPKVKCRVNTRRNWYIGYIAQLKDNVVYLKIPTRLEPISLRLDDIQSIQMIGTHES</sequence>
<dbReference type="Proteomes" id="UP000605259">
    <property type="component" value="Unassembled WGS sequence"/>
</dbReference>
<evidence type="ECO:0000313" key="1">
    <source>
        <dbReference type="EMBL" id="GGE71721.1"/>
    </source>
</evidence>
<protein>
    <recommendedName>
        <fullName evidence="3">Spore coat protein CotO</fullName>
    </recommendedName>
</protein>
<comment type="caution">
    <text evidence="1">The sequence shown here is derived from an EMBL/GenBank/DDBJ whole genome shotgun (WGS) entry which is preliminary data.</text>
</comment>
<evidence type="ECO:0008006" key="3">
    <source>
        <dbReference type="Google" id="ProtNLM"/>
    </source>
</evidence>
<organism evidence="1 2">
    <name type="scientific">Priestia taiwanensis</name>
    <dbReference type="NCBI Taxonomy" id="1347902"/>
    <lineage>
        <taxon>Bacteria</taxon>
        <taxon>Bacillati</taxon>
        <taxon>Bacillota</taxon>
        <taxon>Bacilli</taxon>
        <taxon>Bacillales</taxon>
        <taxon>Bacillaceae</taxon>
        <taxon>Priestia</taxon>
    </lineage>
</organism>
<name>A0A917AT97_9BACI</name>
<proteinExistence type="predicted"/>
<dbReference type="RefSeq" id="WP_188388406.1">
    <property type="nucleotide sequence ID" value="NZ_BMFK01000001.1"/>
</dbReference>
<gene>
    <name evidence="1" type="ORF">GCM10007140_22120</name>
</gene>
<evidence type="ECO:0000313" key="2">
    <source>
        <dbReference type="Proteomes" id="UP000605259"/>
    </source>
</evidence>